<dbReference type="EC" id="2.4.1.-" evidence="1"/>
<dbReference type="PANTHER" id="PTHR10050">
    <property type="entry name" value="DOLICHYL-PHOSPHATE-MANNOSE--PROTEIN MANNOSYLTRANSFERASE"/>
    <property type="match status" value="1"/>
</dbReference>
<comment type="subcellular location">
    <subcellularLocation>
        <location evidence="1">Cell membrane</location>
    </subcellularLocation>
</comment>
<feature type="transmembrane region" description="Helical" evidence="1">
    <location>
        <begin position="208"/>
        <end position="225"/>
    </location>
</feature>
<feature type="transmembrane region" description="Helical" evidence="1">
    <location>
        <begin position="499"/>
        <end position="516"/>
    </location>
</feature>
<dbReference type="Pfam" id="PF16192">
    <property type="entry name" value="PMT_4TMC"/>
    <property type="match status" value="1"/>
</dbReference>
<keyword evidence="1" id="KW-1003">Cell membrane</keyword>
<name>A0A941IUG7_9ACTN</name>
<feature type="region of interest" description="Disordered" evidence="2">
    <location>
        <begin position="1"/>
        <end position="60"/>
    </location>
</feature>
<protein>
    <recommendedName>
        <fullName evidence="1">Polyprenol-phosphate-mannose--protein mannosyltransferase</fullName>
        <ecNumber evidence="1">2.4.1.-</ecNumber>
    </recommendedName>
</protein>
<keyword evidence="1" id="KW-0808">Transferase</keyword>
<dbReference type="GO" id="GO:0004169">
    <property type="term" value="F:dolichyl-phosphate-mannose-protein mannosyltransferase activity"/>
    <property type="evidence" value="ECO:0007669"/>
    <property type="project" value="UniProtKB-UniRule"/>
</dbReference>
<dbReference type="AlphaFoldDB" id="A0A941IUG7"/>
<dbReference type="EMBL" id="JAGSOG010000098">
    <property type="protein sequence ID" value="MBR7835526.1"/>
    <property type="molecule type" value="Genomic_DNA"/>
</dbReference>
<feature type="domain" description="Glycosyltransferase RgtA/B/C/D-like" evidence="3">
    <location>
        <begin position="188"/>
        <end position="276"/>
    </location>
</feature>
<proteinExistence type="inferred from homology"/>
<accession>A0A941IUG7</accession>
<comment type="caution">
    <text evidence="5">The sequence shown here is derived from an EMBL/GenBank/DDBJ whole genome shotgun (WGS) entry which is preliminary data.</text>
</comment>
<feature type="transmembrane region" description="Helical" evidence="1">
    <location>
        <begin position="330"/>
        <end position="347"/>
    </location>
</feature>
<organism evidence="5 6">
    <name type="scientific">Actinospica durhamensis</name>
    <dbReference type="NCBI Taxonomy" id="1508375"/>
    <lineage>
        <taxon>Bacteria</taxon>
        <taxon>Bacillati</taxon>
        <taxon>Actinomycetota</taxon>
        <taxon>Actinomycetes</taxon>
        <taxon>Catenulisporales</taxon>
        <taxon>Actinospicaceae</taxon>
        <taxon>Actinospica</taxon>
    </lineage>
</organism>
<dbReference type="InterPro" id="IPR038731">
    <property type="entry name" value="RgtA/B/C-like"/>
</dbReference>
<dbReference type="InterPro" id="IPR027005">
    <property type="entry name" value="PMT-like"/>
</dbReference>
<feature type="transmembrane region" description="Helical" evidence="1">
    <location>
        <begin position="237"/>
        <end position="256"/>
    </location>
</feature>
<feature type="transmembrane region" description="Helical" evidence="1">
    <location>
        <begin position="368"/>
        <end position="392"/>
    </location>
</feature>
<dbReference type="GO" id="GO:0005886">
    <property type="term" value="C:plasma membrane"/>
    <property type="evidence" value="ECO:0007669"/>
    <property type="project" value="UniProtKB-SubCell"/>
</dbReference>
<evidence type="ECO:0000259" key="3">
    <source>
        <dbReference type="Pfam" id="PF13231"/>
    </source>
</evidence>
<dbReference type="PANTHER" id="PTHR10050:SF46">
    <property type="entry name" value="PROTEIN O-MANNOSYL-TRANSFERASE 2"/>
    <property type="match status" value="1"/>
</dbReference>
<evidence type="ECO:0000259" key="4">
    <source>
        <dbReference type="Pfam" id="PF16192"/>
    </source>
</evidence>
<feature type="transmembrane region" description="Helical" evidence="1">
    <location>
        <begin position="104"/>
        <end position="126"/>
    </location>
</feature>
<evidence type="ECO:0000256" key="2">
    <source>
        <dbReference type="SAM" id="MobiDB-lite"/>
    </source>
</evidence>
<feature type="transmembrane region" description="Helical" evidence="1">
    <location>
        <begin position="581"/>
        <end position="604"/>
    </location>
</feature>
<dbReference type="RefSeq" id="WP_212530017.1">
    <property type="nucleotide sequence ID" value="NZ_JAGSOG010000098.1"/>
</dbReference>
<keyword evidence="1" id="KW-0812">Transmembrane</keyword>
<keyword evidence="1" id="KW-0472">Membrane</keyword>
<sequence length="624" mass="69980">MDSDVQNAQGPAYDSAGPSEPAESDSSVATEVLMTGRPDDGETGDEELDEDGGELEEPEYPVTRRPRWRRVERGRVWWRPELRPRPDARPPLAERLVPPFYPEFFRGAGWILPLVVTVIGGFMRFWNLAQPNKIIFDETYYAKDGWSMWVFGWEHNWSSNANNALSICGKAGCQGVAQWSSGAEFVAHPPFGKWIIGFGEKIWGLNPVGWRLMEAALGTLAIYILARTARRMFRSTLMGVIAGLFLSFDGLAFVMARTALLDGIQMFFILAGFSCLVVDRDKVREKAAAWAERHPRETPWLAGEHGPKFGFRVWRLAAGISLGLATATKWNAIFFVAAFSVLTVVWDRGTRRAIGLRHPSISTLRRDVGWAVLSMPVTMVVVFVSTYAGWIFNTSNGGGYNRFWANTNPAYGFPDVPFHKQLTELLPGWVRSLWNYIHAQYQFDANLQSPHPYMSNPWSWLVMGRPVAFDYNAPKVGTAGCTPAMGSCSQEVLALGNPFLWWLATASIVYLLWLWIGRRDWRAGSILLGIAAGILPWMHYAERTIFSFYAVAFVPFMCLAATMSVGAILGRADAPPVRRAWGAAVGGAMVVAIVGIFIYFYPIYTDQTISYNDWSSHMWFQSWI</sequence>
<keyword evidence="6" id="KW-1185">Reference proteome</keyword>
<feature type="transmembrane region" description="Helical" evidence="1">
    <location>
        <begin position="523"/>
        <end position="540"/>
    </location>
</feature>
<keyword evidence="1" id="KW-1133">Transmembrane helix</keyword>
<comment type="function">
    <text evidence="1">Protein O-mannosyltransferase that catalyzes the transfer of a single mannose residue from a polyprenol phospho-mannosyl lipidic donor to the hydroxyl group of selected serine and threonine residues in acceptor proteins.</text>
</comment>
<feature type="compositionally biased region" description="Acidic residues" evidence="2">
    <location>
        <begin position="41"/>
        <end position="59"/>
    </location>
</feature>
<comment type="similarity">
    <text evidence="1">Belongs to the glycosyltransferase 39 family.</text>
</comment>
<dbReference type="InterPro" id="IPR032421">
    <property type="entry name" value="PMT_4TMC"/>
</dbReference>
<evidence type="ECO:0000313" key="5">
    <source>
        <dbReference type="EMBL" id="MBR7835526.1"/>
    </source>
</evidence>
<keyword evidence="1" id="KW-0328">Glycosyltransferase</keyword>
<dbReference type="Proteomes" id="UP000675781">
    <property type="component" value="Unassembled WGS sequence"/>
</dbReference>
<gene>
    <name evidence="5" type="ORF">KDL01_19780</name>
</gene>
<evidence type="ECO:0000313" key="6">
    <source>
        <dbReference type="Proteomes" id="UP000675781"/>
    </source>
</evidence>
<feature type="transmembrane region" description="Helical" evidence="1">
    <location>
        <begin position="546"/>
        <end position="569"/>
    </location>
</feature>
<reference evidence="5" key="1">
    <citation type="submission" date="2021-04" db="EMBL/GenBank/DDBJ databases">
        <title>Genome based classification of Actinospica acidithermotolerans sp. nov., an actinobacterium isolated from an Indonesian hot spring.</title>
        <authorList>
            <person name="Kusuma A.B."/>
            <person name="Putra K.E."/>
            <person name="Nafisah S."/>
            <person name="Loh J."/>
            <person name="Nouioui I."/>
            <person name="Goodfellow M."/>
        </authorList>
    </citation>
    <scope>NUCLEOTIDE SEQUENCE</scope>
    <source>
        <strain evidence="5">CSCA 57</strain>
    </source>
</reference>
<dbReference type="Pfam" id="PF13231">
    <property type="entry name" value="PMT_2"/>
    <property type="match status" value="1"/>
</dbReference>
<comment type="pathway">
    <text evidence="1">Protein modification; protein glycosylation.</text>
</comment>
<feature type="domain" description="Protein O-mannosyl-transferase C-terminal four TM" evidence="4">
    <location>
        <begin position="432"/>
        <end position="623"/>
    </location>
</feature>
<evidence type="ECO:0000256" key="1">
    <source>
        <dbReference type="RuleBase" id="RU367007"/>
    </source>
</evidence>